<dbReference type="Gene3D" id="1.10.10.10">
    <property type="entry name" value="Winged helix-like DNA-binding domain superfamily/Winged helix DNA-binding domain"/>
    <property type="match status" value="1"/>
</dbReference>
<dbReference type="InterPro" id="IPR036388">
    <property type="entry name" value="WH-like_DNA-bd_sf"/>
</dbReference>
<dbReference type="AlphaFoldDB" id="E3BK61"/>
<organism evidence="6 7">
    <name type="scientific">Vibrio caribbeanicus ATCC BAA-2122</name>
    <dbReference type="NCBI Taxonomy" id="796620"/>
    <lineage>
        <taxon>Bacteria</taxon>
        <taxon>Pseudomonadati</taxon>
        <taxon>Pseudomonadota</taxon>
        <taxon>Gammaproteobacteria</taxon>
        <taxon>Vibrionales</taxon>
        <taxon>Vibrionaceae</taxon>
        <taxon>Vibrio</taxon>
    </lineage>
</organism>
<proteinExistence type="inferred from homology"/>
<dbReference type="STRING" id="796620.VIBC2010_04689"/>
<evidence type="ECO:0000256" key="1">
    <source>
        <dbReference type="ARBA" id="ARBA00009437"/>
    </source>
</evidence>
<feature type="domain" description="HTH lysR-type" evidence="5">
    <location>
        <begin position="9"/>
        <end position="65"/>
    </location>
</feature>
<reference evidence="6 7" key="1">
    <citation type="journal article" date="2012" name="Int. J. Syst. Evol. Microbiol.">
        <title>Vibrio caribbeanicus sp. nov., isolated from the marine sponge Scleritoderma cyanea.</title>
        <authorList>
            <person name="Hoffmann M."/>
            <person name="Monday S.R."/>
            <person name="Allard M.W."/>
            <person name="Strain E.A."/>
            <person name="Whittaker P."/>
            <person name="Naum M."/>
            <person name="McCarthy P.J."/>
            <person name="Lopez J.V."/>
            <person name="Fischer M."/>
            <person name="Brown E.W."/>
        </authorList>
    </citation>
    <scope>NUCLEOTIDE SEQUENCE [LARGE SCALE GENOMIC DNA]</scope>
    <source>
        <strain evidence="6 7">ATCC BAA-2122</strain>
    </source>
</reference>
<keyword evidence="4" id="KW-0804">Transcription</keyword>
<comment type="caution">
    <text evidence="6">The sequence shown here is derived from an EMBL/GenBank/DDBJ whole genome shotgun (WGS) entry which is preliminary data.</text>
</comment>
<accession>E3BK61</accession>
<dbReference type="SUPFAM" id="SSF46785">
    <property type="entry name" value="Winged helix' DNA-binding domain"/>
    <property type="match status" value="1"/>
</dbReference>
<keyword evidence="2" id="KW-0805">Transcription regulation</keyword>
<dbReference type="eggNOG" id="COG0583">
    <property type="taxonomic scope" value="Bacteria"/>
</dbReference>
<dbReference type="Pfam" id="PF00126">
    <property type="entry name" value="HTH_1"/>
    <property type="match status" value="1"/>
</dbReference>
<evidence type="ECO:0000313" key="6">
    <source>
        <dbReference type="EMBL" id="EFP96446.1"/>
    </source>
</evidence>
<comment type="similarity">
    <text evidence="1">Belongs to the LysR transcriptional regulatory family.</text>
</comment>
<evidence type="ECO:0000256" key="4">
    <source>
        <dbReference type="ARBA" id="ARBA00023163"/>
    </source>
</evidence>
<name>E3BK61_9VIBR</name>
<dbReference type="PROSITE" id="PS50931">
    <property type="entry name" value="HTH_LYSR"/>
    <property type="match status" value="1"/>
</dbReference>
<keyword evidence="3" id="KW-0238">DNA-binding</keyword>
<protein>
    <submittedName>
        <fullName evidence="6">Transcriptional regulator, LysR family protein</fullName>
    </submittedName>
</protein>
<dbReference type="InterPro" id="IPR036390">
    <property type="entry name" value="WH_DNA-bd_sf"/>
</dbReference>
<dbReference type="GO" id="GO:0003700">
    <property type="term" value="F:DNA-binding transcription factor activity"/>
    <property type="evidence" value="ECO:0007669"/>
    <property type="project" value="InterPro"/>
</dbReference>
<dbReference type="PANTHER" id="PTHR30126:SF40">
    <property type="entry name" value="HTH-TYPE TRANSCRIPTIONAL REGULATOR GLTR"/>
    <property type="match status" value="1"/>
</dbReference>
<dbReference type="RefSeq" id="WP_009601416.1">
    <property type="nucleotide sequence ID" value="NZ_AEIU01000074.1"/>
</dbReference>
<evidence type="ECO:0000313" key="7">
    <source>
        <dbReference type="Proteomes" id="UP000002943"/>
    </source>
</evidence>
<dbReference type="Proteomes" id="UP000002943">
    <property type="component" value="Unassembled WGS sequence"/>
</dbReference>
<evidence type="ECO:0000256" key="3">
    <source>
        <dbReference type="ARBA" id="ARBA00023125"/>
    </source>
</evidence>
<dbReference type="OrthoDB" id="5723059at2"/>
<dbReference type="GO" id="GO:0000976">
    <property type="term" value="F:transcription cis-regulatory region binding"/>
    <property type="evidence" value="ECO:0007669"/>
    <property type="project" value="TreeGrafter"/>
</dbReference>
<dbReference type="PANTHER" id="PTHR30126">
    <property type="entry name" value="HTH-TYPE TRANSCRIPTIONAL REGULATOR"/>
    <property type="match status" value="1"/>
</dbReference>
<gene>
    <name evidence="6" type="ORF">VIBC2010_04689</name>
</gene>
<dbReference type="InterPro" id="IPR000847">
    <property type="entry name" value="LysR_HTH_N"/>
</dbReference>
<sequence length="293" mass="33232">MMNKPSCLIDSKYLMTLTRVAKHRSVTVAAESLFMTQPAVSQHIKKIESVIGAEIFDRKESFDLTDHGRIMLEHAEKTLKMNENLFEQLRNINLSGRISIALEDTLCSSFINNIVSELKKHSYDNLTVNIFNVNQSSSIDDYDLIFSTERLPKGRGSSQHIYTSKYIMAKKRGGSSHVSKVVFCGTLKKNLIVEFLQKENITISDGCIWLATGSASMMENELLSSDTIVICPKWSLLDTECERKPLRQPINLYAWSRDDAIAQIVSCKLARRLREFGNPHDVKNDISYDDLDS</sequence>
<keyword evidence="7" id="KW-1185">Reference proteome</keyword>
<dbReference type="EMBL" id="AEIU01000074">
    <property type="protein sequence ID" value="EFP96446.1"/>
    <property type="molecule type" value="Genomic_DNA"/>
</dbReference>
<dbReference type="PRINTS" id="PR00039">
    <property type="entry name" value="HTHLYSR"/>
</dbReference>
<evidence type="ECO:0000256" key="2">
    <source>
        <dbReference type="ARBA" id="ARBA00023015"/>
    </source>
</evidence>
<evidence type="ECO:0000259" key="5">
    <source>
        <dbReference type="PROSITE" id="PS50931"/>
    </source>
</evidence>